<evidence type="ECO:0000313" key="1">
    <source>
        <dbReference type="EMBL" id="MBX39249.1"/>
    </source>
</evidence>
<dbReference type="EMBL" id="GGEC01058765">
    <property type="protein sequence ID" value="MBX39249.1"/>
    <property type="molecule type" value="Transcribed_RNA"/>
</dbReference>
<proteinExistence type="predicted"/>
<name>A0A2P2N9V6_RHIMU</name>
<reference evidence="1" key="1">
    <citation type="submission" date="2018-02" db="EMBL/GenBank/DDBJ databases">
        <title>Rhizophora mucronata_Transcriptome.</title>
        <authorList>
            <person name="Meera S.P."/>
            <person name="Sreeshan A."/>
            <person name="Augustine A."/>
        </authorList>
    </citation>
    <scope>NUCLEOTIDE SEQUENCE</scope>
    <source>
        <tissue evidence="1">Leaf</tissue>
    </source>
</reference>
<accession>A0A2P2N9V6</accession>
<sequence>MMWKIRYMTTLKKIRKVLGLKLSLSQKSNVFILTTKSTHTVCIF</sequence>
<organism evidence="1">
    <name type="scientific">Rhizophora mucronata</name>
    <name type="common">Asiatic mangrove</name>
    <dbReference type="NCBI Taxonomy" id="61149"/>
    <lineage>
        <taxon>Eukaryota</taxon>
        <taxon>Viridiplantae</taxon>
        <taxon>Streptophyta</taxon>
        <taxon>Embryophyta</taxon>
        <taxon>Tracheophyta</taxon>
        <taxon>Spermatophyta</taxon>
        <taxon>Magnoliopsida</taxon>
        <taxon>eudicotyledons</taxon>
        <taxon>Gunneridae</taxon>
        <taxon>Pentapetalae</taxon>
        <taxon>rosids</taxon>
        <taxon>fabids</taxon>
        <taxon>Malpighiales</taxon>
        <taxon>Rhizophoraceae</taxon>
        <taxon>Rhizophora</taxon>
    </lineage>
</organism>
<dbReference type="AlphaFoldDB" id="A0A2P2N9V6"/>
<protein>
    <submittedName>
        <fullName evidence="1">Uncharacterized protein</fullName>
    </submittedName>
</protein>